<feature type="domain" description="Reverse transcriptase zinc-binding" evidence="1">
    <location>
        <begin position="57"/>
        <end position="137"/>
    </location>
</feature>
<evidence type="ECO:0000313" key="3">
    <source>
        <dbReference type="Proteomes" id="UP001341281"/>
    </source>
</evidence>
<protein>
    <recommendedName>
        <fullName evidence="1">Reverse transcriptase zinc-binding domain-containing protein</fullName>
    </recommendedName>
</protein>
<dbReference type="AlphaFoldDB" id="A0AAQ3PHC9"/>
<dbReference type="InterPro" id="IPR026960">
    <property type="entry name" value="RVT-Znf"/>
</dbReference>
<keyword evidence="3" id="KW-1185">Reference proteome</keyword>
<name>A0AAQ3PHC9_PASNO</name>
<dbReference type="Proteomes" id="UP001341281">
    <property type="component" value="Chromosome 01"/>
</dbReference>
<proteinExistence type="predicted"/>
<sequence>MVAEALAGRGWIRDIQRGLSLPALLEYHCLWERLSSFSLTPSIPDSFHWKWSSDGNFSSSSTYKAFSSILRTSLLWKTQAPNKCRLFMWLALLGRYWTSERLHRHGLHDDPTCALCAQEGESVDHLLLTCVHSRETWFRCLGRFNLQNLAPATEGVVDCRQEEGRESP</sequence>
<organism evidence="2 3">
    <name type="scientific">Paspalum notatum var. saurae</name>
    <dbReference type="NCBI Taxonomy" id="547442"/>
    <lineage>
        <taxon>Eukaryota</taxon>
        <taxon>Viridiplantae</taxon>
        <taxon>Streptophyta</taxon>
        <taxon>Embryophyta</taxon>
        <taxon>Tracheophyta</taxon>
        <taxon>Spermatophyta</taxon>
        <taxon>Magnoliopsida</taxon>
        <taxon>Liliopsida</taxon>
        <taxon>Poales</taxon>
        <taxon>Poaceae</taxon>
        <taxon>PACMAD clade</taxon>
        <taxon>Panicoideae</taxon>
        <taxon>Andropogonodae</taxon>
        <taxon>Paspaleae</taxon>
        <taxon>Paspalinae</taxon>
        <taxon>Paspalum</taxon>
    </lineage>
</organism>
<dbReference type="EMBL" id="CP144745">
    <property type="protein sequence ID" value="WVZ50967.1"/>
    <property type="molecule type" value="Genomic_DNA"/>
</dbReference>
<accession>A0AAQ3PHC9</accession>
<evidence type="ECO:0000313" key="2">
    <source>
        <dbReference type="EMBL" id="WVZ50967.1"/>
    </source>
</evidence>
<reference evidence="2 3" key="1">
    <citation type="submission" date="2024-02" db="EMBL/GenBank/DDBJ databases">
        <title>High-quality chromosome-scale genome assembly of Pensacola bahiagrass (Paspalum notatum Flugge var. saurae).</title>
        <authorList>
            <person name="Vega J.M."/>
            <person name="Podio M."/>
            <person name="Orjuela J."/>
            <person name="Siena L.A."/>
            <person name="Pessino S.C."/>
            <person name="Combes M.C."/>
            <person name="Mariac C."/>
            <person name="Albertini E."/>
            <person name="Pupilli F."/>
            <person name="Ortiz J.P.A."/>
            <person name="Leblanc O."/>
        </authorList>
    </citation>
    <scope>NUCLEOTIDE SEQUENCE [LARGE SCALE GENOMIC DNA]</scope>
    <source>
        <strain evidence="2">R1</strain>
        <tissue evidence="2">Leaf</tissue>
    </source>
</reference>
<gene>
    <name evidence="2" type="ORF">U9M48_002165</name>
</gene>
<evidence type="ECO:0000259" key="1">
    <source>
        <dbReference type="Pfam" id="PF13966"/>
    </source>
</evidence>
<dbReference type="Pfam" id="PF13966">
    <property type="entry name" value="zf-RVT"/>
    <property type="match status" value="1"/>
</dbReference>